<gene>
    <name evidence="1" type="ORF">RM544_09485</name>
</gene>
<proteinExistence type="predicted"/>
<dbReference type="AlphaFoldDB" id="A0AAW8R3W8"/>
<evidence type="ECO:0000313" key="1">
    <source>
        <dbReference type="EMBL" id="MDT0582775.1"/>
    </source>
</evidence>
<sequence>MTLGLSVYIFSNDDKPLDEGLDTSKPSQVIQNPLEVEQRANKTTLNVDEVATKPDYKPTNFNSLIAEYDFPTKEKYTLFNQLLFGALEFSTEREFKSLKNNGFPSIEDVKYVLQNNPDYMSQKLFSELENHPILDSSADLNFDAVASLNLLEAIVNLERTIRFFIPSYTRGQPFPRGEDWPEGKRPQQVKEAAKLLILAQASVRNESGIGLLARARFDELNFYGQSEESLIKLVFDKVSDAQIKLEINSLDKYIIEHYPKYNNLYEEMVKEKAEL</sequence>
<reference evidence="1 2" key="1">
    <citation type="submission" date="2023-09" db="EMBL/GenBank/DDBJ databases">
        <authorList>
            <person name="Rey-Velasco X."/>
        </authorList>
    </citation>
    <scope>NUCLEOTIDE SEQUENCE [LARGE SCALE GENOMIC DNA]</scope>
    <source>
        <strain evidence="1 2">W409</strain>
    </source>
</reference>
<comment type="caution">
    <text evidence="1">The sequence shown here is derived from an EMBL/GenBank/DDBJ whole genome shotgun (WGS) entry which is preliminary data.</text>
</comment>
<accession>A0AAW8R3W8</accession>
<keyword evidence="2" id="KW-1185">Reference proteome</keyword>
<organism evidence="1 2">
    <name type="scientific">Brumicola blandensis</name>
    <dbReference type="NCBI Taxonomy" id="3075611"/>
    <lineage>
        <taxon>Bacteria</taxon>
        <taxon>Pseudomonadati</taxon>
        <taxon>Pseudomonadota</taxon>
        <taxon>Gammaproteobacteria</taxon>
        <taxon>Alteromonadales</taxon>
        <taxon>Alteromonadaceae</taxon>
        <taxon>Brumicola</taxon>
    </lineage>
</organism>
<dbReference type="Proteomes" id="UP001249020">
    <property type="component" value="Unassembled WGS sequence"/>
</dbReference>
<evidence type="ECO:0000313" key="2">
    <source>
        <dbReference type="Proteomes" id="UP001249020"/>
    </source>
</evidence>
<name>A0AAW8R3W8_9ALTE</name>
<dbReference type="EMBL" id="JAVRIE010000003">
    <property type="protein sequence ID" value="MDT0582775.1"/>
    <property type="molecule type" value="Genomic_DNA"/>
</dbReference>
<dbReference type="RefSeq" id="WP_311361552.1">
    <property type="nucleotide sequence ID" value="NZ_JAVRIE010000003.1"/>
</dbReference>
<protein>
    <submittedName>
        <fullName evidence="1">Uncharacterized protein</fullName>
    </submittedName>
</protein>